<reference evidence="6 7" key="1">
    <citation type="submission" date="2015-11" db="EMBL/GenBank/DDBJ databases">
        <title>Exploring the genomic traits of fungus-feeding bacterial genus Collimonas.</title>
        <authorList>
            <person name="Song C."/>
            <person name="Schmidt R."/>
            <person name="de Jager V."/>
            <person name="Krzyzanowska D."/>
            <person name="Jongedijk E."/>
            <person name="Cankar K."/>
            <person name="Beekwilder J."/>
            <person name="van Veen A."/>
            <person name="de Boer W."/>
            <person name="van Veen J.A."/>
            <person name="Garbeva P."/>
        </authorList>
    </citation>
    <scope>NUCLEOTIDE SEQUENCE [LARGE SCALE GENOMIC DNA]</scope>
    <source>
        <strain evidence="6 7">Ter6</strain>
    </source>
</reference>
<evidence type="ECO:0000256" key="3">
    <source>
        <dbReference type="ARBA" id="ARBA00023125"/>
    </source>
</evidence>
<dbReference type="PANTHER" id="PTHR30419">
    <property type="entry name" value="HTH-TYPE TRANSCRIPTIONAL REGULATOR YBHD"/>
    <property type="match status" value="1"/>
</dbReference>
<dbReference type="GO" id="GO:0003700">
    <property type="term" value="F:DNA-binding transcription factor activity"/>
    <property type="evidence" value="ECO:0007669"/>
    <property type="project" value="InterPro"/>
</dbReference>
<comment type="similarity">
    <text evidence="1">Belongs to the LysR transcriptional regulatory family.</text>
</comment>
<organism evidence="6">
    <name type="scientific">Collimonas fungivorans</name>
    <dbReference type="NCBI Taxonomy" id="158899"/>
    <lineage>
        <taxon>Bacteria</taxon>
        <taxon>Pseudomonadati</taxon>
        <taxon>Pseudomonadota</taxon>
        <taxon>Betaproteobacteria</taxon>
        <taxon>Burkholderiales</taxon>
        <taxon>Oxalobacteraceae</taxon>
        <taxon>Collimonas</taxon>
    </lineage>
</organism>
<evidence type="ECO:0000313" key="7">
    <source>
        <dbReference type="Proteomes" id="UP000072421"/>
    </source>
</evidence>
<evidence type="ECO:0000313" key="6">
    <source>
        <dbReference type="EMBL" id="AMO96520.1"/>
    </source>
</evidence>
<dbReference type="SUPFAM" id="SSF53850">
    <property type="entry name" value="Periplasmic binding protein-like II"/>
    <property type="match status" value="1"/>
</dbReference>
<proteinExistence type="inferred from homology"/>
<dbReference type="Pfam" id="PF03466">
    <property type="entry name" value="LysR_substrate"/>
    <property type="match status" value="1"/>
</dbReference>
<accession>A0A127PFD6</accession>
<dbReference type="EMBL" id="CP013232">
    <property type="protein sequence ID" value="AMO96520.1"/>
    <property type="molecule type" value="Genomic_DNA"/>
</dbReference>
<dbReference type="PANTHER" id="PTHR30419:SF2">
    <property type="entry name" value="LYSR FAMILY TRANSCRIPTIONAL REGULATOR"/>
    <property type="match status" value="1"/>
</dbReference>
<protein>
    <submittedName>
        <fullName evidence="6">Bacterial regulatory helix-turn-helix, lysR family protein</fullName>
    </submittedName>
</protein>
<dbReference type="Gene3D" id="3.40.190.290">
    <property type="match status" value="1"/>
</dbReference>
<dbReference type="InterPro" id="IPR000847">
    <property type="entry name" value="LysR_HTH_N"/>
</dbReference>
<gene>
    <name evidence="6" type="ORF">CFter6_3903</name>
</gene>
<evidence type="ECO:0000256" key="4">
    <source>
        <dbReference type="ARBA" id="ARBA00023163"/>
    </source>
</evidence>
<dbReference type="SUPFAM" id="SSF46785">
    <property type="entry name" value="Winged helix' DNA-binding domain"/>
    <property type="match status" value="1"/>
</dbReference>
<keyword evidence="3" id="KW-0238">DNA-binding</keyword>
<dbReference type="CDD" id="cd08421">
    <property type="entry name" value="PBP2_LTTR_like_1"/>
    <property type="match status" value="1"/>
</dbReference>
<evidence type="ECO:0000256" key="2">
    <source>
        <dbReference type="ARBA" id="ARBA00023015"/>
    </source>
</evidence>
<dbReference type="Proteomes" id="UP000072421">
    <property type="component" value="Chromosome"/>
</dbReference>
<dbReference type="GO" id="GO:0003677">
    <property type="term" value="F:DNA binding"/>
    <property type="evidence" value="ECO:0007669"/>
    <property type="project" value="UniProtKB-KW"/>
</dbReference>
<dbReference type="Pfam" id="PF00126">
    <property type="entry name" value="HTH_1"/>
    <property type="match status" value="1"/>
</dbReference>
<keyword evidence="4" id="KW-0804">Transcription</keyword>
<dbReference type="PATRIC" id="fig|158899.10.peg.3873"/>
<evidence type="ECO:0000256" key="1">
    <source>
        <dbReference type="ARBA" id="ARBA00009437"/>
    </source>
</evidence>
<dbReference type="InterPro" id="IPR050950">
    <property type="entry name" value="HTH-type_LysR_regulators"/>
</dbReference>
<dbReference type="InterPro" id="IPR036388">
    <property type="entry name" value="WH-like_DNA-bd_sf"/>
</dbReference>
<dbReference type="Gene3D" id="1.10.10.10">
    <property type="entry name" value="Winged helix-like DNA-binding domain superfamily/Winged helix DNA-binding domain"/>
    <property type="match status" value="1"/>
</dbReference>
<evidence type="ECO:0000259" key="5">
    <source>
        <dbReference type="PROSITE" id="PS50931"/>
    </source>
</evidence>
<dbReference type="InterPro" id="IPR005119">
    <property type="entry name" value="LysR_subst-bd"/>
</dbReference>
<sequence>MYMRFDLTDLRLFLLVLETGSITHGAALANMSLPSASARLRGMEELIGLPLLERRARGVELTPAGDTLAHHARLVLAQMEQMRGELGEYSKGFKAHVRLWVNTVAMTEFLPKALAPFLAARPNIDVDLKERPSTDIVKAVSLGTADIGIISTTADHGSLQLFAFATDRLVLVAPRGDPLVKQKRIAFQHTAGRQFVGLSVGNPLQNYLDEHAMRAGNPLSFRVRVRTLEAICHMVASGVGLAIVPETAARRCRRSMAIQSVRLSDPWATRQLAICTRDADALPQYARELLEHLSAAGA</sequence>
<name>A0A127PFD6_9BURK</name>
<dbReference type="GO" id="GO:0005829">
    <property type="term" value="C:cytosol"/>
    <property type="evidence" value="ECO:0007669"/>
    <property type="project" value="TreeGrafter"/>
</dbReference>
<feature type="domain" description="HTH lysR-type" evidence="5">
    <location>
        <begin position="5"/>
        <end position="62"/>
    </location>
</feature>
<dbReference type="InterPro" id="IPR036390">
    <property type="entry name" value="WH_DNA-bd_sf"/>
</dbReference>
<dbReference type="PROSITE" id="PS50931">
    <property type="entry name" value="HTH_LYSR"/>
    <property type="match status" value="1"/>
</dbReference>
<keyword evidence="2" id="KW-0805">Transcription regulation</keyword>
<dbReference type="AlphaFoldDB" id="A0A127PFD6"/>